<evidence type="ECO:0000313" key="3">
    <source>
        <dbReference type="Proteomes" id="UP000183299"/>
    </source>
</evidence>
<dbReference type="STRING" id="576117.SAMN04488138_10237"/>
<keyword evidence="1" id="KW-0812">Transmembrane</keyword>
<dbReference type="AlphaFoldDB" id="A0A1I3NQE7"/>
<sequence>MGIREKIRDRNERLDHEDEFYRQIEEENKGLPFHKRAGVGGNRPLSREQRKEQLKILIWAGVFVLAVSAVNFFGRWLLSYL</sequence>
<dbReference type="RefSeq" id="WP_066605783.1">
    <property type="nucleotide sequence ID" value="NZ_FORY01000002.1"/>
</dbReference>
<dbReference type="EMBL" id="FORY01000002">
    <property type="protein sequence ID" value="SFJ11419.1"/>
    <property type="molecule type" value="Genomic_DNA"/>
</dbReference>
<dbReference type="GeneID" id="98663849"/>
<proteinExistence type="predicted"/>
<dbReference type="Proteomes" id="UP000183299">
    <property type="component" value="Unassembled WGS sequence"/>
</dbReference>
<protein>
    <submittedName>
        <fullName evidence="2">Uncharacterized protein</fullName>
    </submittedName>
</protein>
<accession>A0A1I3NQE7</accession>
<evidence type="ECO:0000313" key="2">
    <source>
        <dbReference type="EMBL" id="SFJ11419.1"/>
    </source>
</evidence>
<reference evidence="2 3" key="1">
    <citation type="submission" date="2016-10" db="EMBL/GenBank/DDBJ databases">
        <authorList>
            <person name="de Groot N.N."/>
        </authorList>
    </citation>
    <scope>NUCLEOTIDE SEQUENCE [LARGE SCALE GENOMIC DNA]</scope>
    <source>
        <strain evidence="2 3">CGMCC 1.8891</strain>
    </source>
</reference>
<organism evidence="2 3">
    <name type="scientific">Celeribacter halophilus</name>
    <dbReference type="NCBI Taxonomy" id="576117"/>
    <lineage>
        <taxon>Bacteria</taxon>
        <taxon>Pseudomonadati</taxon>
        <taxon>Pseudomonadota</taxon>
        <taxon>Alphaproteobacteria</taxon>
        <taxon>Rhodobacterales</taxon>
        <taxon>Roseobacteraceae</taxon>
        <taxon>Celeribacter</taxon>
    </lineage>
</organism>
<gene>
    <name evidence="2" type="ORF">SAMN04488138_10237</name>
</gene>
<name>A0A1I3NQE7_9RHOB</name>
<keyword evidence="1" id="KW-1133">Transmembrane helix</keyword>
<keyword evidence="3" id="KW-1185">Reference proteome</keyword>
<evidence type="ECO:0000256" key="1">
    <source>
        <dbReference type="SAM" id="Phobius"/>
    </source>
</evidence>
<feature type="transmembrane region" description="Helical" evidence="1">
    <location>
        <begin position="56"/>
        <end position="78"/>
    </location>
</feature>
<keyword evidence="1" id="KW-0472">Membrane</keyword>